<dbReference type="RefSeq" id="WP_034719316.1">
    <property type="nucleotide sequence ID" value="NZ_FOIX01000004.1"/>
</dbReference>
<name>A0A3S4UYF5_9FLAO</name>
<dbReference type="Pfam" id="PF00534">
    <property type="entry name" value="Glycos_transf_1"/>
    <property type="match status" value="1"/>
</dbReference>
<keyword evidence="4" id="KW-1185">Reference proteome</keyword>
<keyword evidence="3" id="KW-0808">Transferase</keyword>
<dbReference type="InterPro" id="IPR001296">
    <property type="entry name" value="Glyco_trans_1"/>
</dbReference>
<accession>A0A3S4UYF5</accession>
<dbReference type="Gene3D" id="3.40.50.2000">
    <property type="entry name" value="Glycogen Phosphorylase B"/>
    <property type="match status" value="2"/>
</dbReference>
<dbReference type="Proteomes" id="UP000028349">
    <property type="component" value="Unassembled WGS sequence"/>
</dbReference>
<dbReference type="GO" id="GO:0102710">
    <property type="term" value="F:D-inositol-3-phosphate glycosyltransferase activity"/>
    <property type="evidence" value="ECO:0007669"/>
    <property type="project" value="UniProtKB-EC"/>
</dbReference>
<dbReference type="EC" id="2.4.1.250" evidence="3"/>
<dbReference type="Proteomes" id="UP000270036">
    <property type="component" value="Chromosome"/>
</dbReference>
<dbReference type="EMBL" id="JPEP01000002">
    <property type="protein sequence ID" value="KEY18781.1"/>
    <property type="molecule type" value="Genomic_DNA"/>
</dbReference>
<dbReference type="SUPFAM" id="SSF53756">
    <property type="entry name" value="UDP-Glycosyltransferase/glycogen phosphorylase"/>
    <property type="match status" value="1"/>
</dbReference>
<proteinExistence type="predicted"/>
<organism evidence="3 5">
    <name type="scientific">Kaistella antarctica</name>
    <dbReference type="NCBI Taxonomy" id="266748"/>
    <lineage>
        <taxon>Bacteria</taxon>
        <taxon>Pseudomonadati</taxon>
        <taxon>Bacteroidota</taxon>
        <taxon>Flavobacteriia</taxon>
        <taxon>Flavobacteriales</taxon>
        <taxon>Weeksellaceae</taxon>
        <taxon>Chryseobacterium group</taxon>
        <taxon>Kaistella</taxon>
    </lineage>
</organism>
<dbReference type="OrthoDB" id="9811239at2"/>
<gene>
    <name evidence="3" type="primary">mshA_2</name>
    <name evidence="2" type="ORF">HY04_09925</name>
    <name evidence="3" type="ORF">NCTC13489_01576</name>
</gene>
<reference evidence="3 5" key="2">
    <citation type="submission" date="2018-12" db="EMBL/GenBank/DDBJ databases">
        <authorList>
            <consortium name="Pathogen Informatics"/>
        </authorList>
    </citation>
    <scope>NUCLEOTIDE SEQUENCE [LARGE SCALE GENOMIC DNA]</scope>
    <source>
        <strain evidence="3 5">NCTC13489</strain>
    </source>
</reference>
<protein>
    <submittedName>
        <fullName evidence="3">D-inositol-3-phosphate glycosyltransferase</fullName>
        <ecNumber evidence="3">2.4.1.250</ecNumber>
    </submittedName>
</protein>
<dbReference type="PANTHER" id="PTHR12526">
    <property type="entry name" value="GLYCOSYLTRANSFERASE"/>
    <property type="match status" value="1"/>
</dbReference>
<keyword evidence="3" id="KW-0328">Glycosyltransferase</keyword>
<reference evidence="2 4" key="1">
    <citation type="submission" date="2014-07" db="EMBL/GenBank/DDBJ databases">
        <authorList>
            <person name="Pisani N.G."/>
            <person name="Newman J.D."/>
        </authorList>
    </citation>
    <scope>NUCLEOTIDE SEQUENCE [LARGE SCALE GENOMIC DNA]</scope>
    <source>
        <strain evidence="2 4">LMG 24720</strain>
    </source>
</reference>
<evidence type="ECO:0000313" key="3">
    <source>
        <dbReference type="EMBL" id="VEH99521.1"/>
    </source>
</evidence>
<evidence type="ECO:0000259" key="1">
    <source>
        <dbReference type="Pfam" id="PF00534"/>
    </source>
</evidence>
<dbReference type="KEGG" id="cant:NCTC13489_01576"/>
<evidence type="ECO:0000313" key="2">
    <source>
        <dbReference type="EMBL" id="KEY18781.1"/>
    </source>
</evidence>
<dbReference type="EMBL" id="LR134441">
    <property type="protein sequence ID" value="VEH99521.1"/>
    <property type="molecule type" value="Genomic_DNA"/>
</dbReference>
<dbReference type="STRING" id="266748.HY04_09925"/>
<evidence type="ECO:0000313" key="5">
    <source>
        <dbReference type="Proteomes" id="UP000270036"/>
    </source>
</evidence>
<sequence>MKLLYITNGITGPGGLERVLSVKASLLADDFDYEVNILTLNEMDKESFYTFSTNVSLHSFPVFGNPVQYFSQYKNGIQKIVNQIQPDIILVCDDGLKGFFLPRLIRTTAKWIYERHVSKLIAARIGQGLIKSLLTRGKWFLMEKLGQDFSRFIVLTEGNINEWKSLTNLEVIPNPLSFYPTESSSLTQKTVICVGKISYQKGQDVLVKAWNLVWNKHPDWKLELYGTSNENFLNTEDLKRINVYHFPPEINILEKYLNSSIYVMSSRFEGFGMVLIEAMACGVPCISFDCNYGPSDIIENNEDGLLVEKGEIDALANHINQLIEREELRKTMGKKAKVNVRRFAPAVIVSQWDQLFKEITA</sequence>
<dbReference type="CDD" id="cd03820">
    <property type="entry name" value="GT4_AmsD-like"/>
    <property type="match status" value="1"/>
</dbReference>
<feature type="domain" description="Glycosyl transferase family 1" evidence="1">
    <location>
        <begin position="186"/>
        <end position="337"/>
    </location>
</feature>
<evidence type="ECO:0000313" key="4">
    <source>
        <dbReference type="Proteomes" id="UP000028349"/>
    </source>
</evidence>
<dbReference type="AlphaFoldDB" id="A0A3S4UYF5"/>
<dbReference type="PANTHER" id="PTHR12526:SF630">
    <property type="entry name" value="GLYCOSYLTRANSFERASE"/>
    <property type="match status" value="1"/>
</dbReference>